<proteinExistence type="predicted"/>
<gene>
    <name evidence="2" type="ORF">FF041_10010</name>
</gene>
<keyword evidence="3" id="KW-1185">Reference proteome</keyword>
<dbReference type="AlphaFoldDB" id="A0A646KE40"/>
<comment type="caution">
    <text evidence="2">The sequence shown here is derived from an EMBL/GenBank/DDBJ whole genome shotgun (WGS) entry which is preliminary data.</text>
</comment>
<dbReference type="EMBL" id="VCLA01000082">
    <property type="protein sequence ID" value="MQT00549.1"/>
    <property type="molecule type" value="Genomic_DNA"/>
</dbReference>
<evidence type="ECO:0000313" key="3">
    <source>
        <dbReference type="Proteomes" id="UP000419138"/>
    </source>
</evidence>
<accession>A0A646KE40</accession>
<dbReference type="Proteomes" id="UP000419138">
    <property type="component" value="Unassembled WGS sequence"/>
</dbReference>
<sequence>MRGLRSSMTASVVAGTLLLAGCGGTADSAERPSAGESSASASAKPSPKRMPSRDKAQKREKSSEEVLSDFRAAAEGIGEEVIVHDFPKEREGCQVMVTVLSRNRLGRAEVKRVGDRLQQRGWQGEGLVDGMGDELAGLITESGVWYGTLTASRLPEKAKAQAGPNEWGFLLDAIGRCGKP</sequence>
<protein>
    <recommendedName>
        <fullName evidence="4">Lipoprotein</fullName>
    </recommendedName>
</protein>
<feature type="compositionally biased region" description="Basic and acidic residues" evidence="1">
    <location>
        <begin position="51"/>
        <end position="64"/>
    </location>
</feature>
<dbReference type="PROSITE" id="PS51257">
    <property type="entry name" value="PROKAR_LIPOPROTEIN"/>
    <property type="match status" value="1"/>
</dbReference>
<feature type="region of interest" description="Disordered" evidence="1">
    <location>
        <begin position="23"/>
        <end position="67"/>
    </location>
</feature>
<evidence type="ECO:0000313" key="2">
    <source>
        <dbReference type="EMBL" id="MQT00549.1"/>
    </source>
</evidence>
<feature type="compositionally biased region" description="Low complexity" evidence="1">
    <location>
        <begin position="31"/>
        <end position="45"/>
    </location>
</feature>
<evidence type="ECO:0008006" key="4">
    <source>
        <dbReference type="Google" id="ProtNLM"/>
    </source>
</evidence>
<evidence type="ECO:0000256" key="1">
    <source>
        <dbReference type="SAM" id="MobiDB-lite"/>
    </source>
</evidence>
<reference evidence="2 3" key="1">
    <citation type="submission" date="2019-05" db="EMBL/GenBank/DDBJ databases">
        <title>Comparative genomics and metabolomics analyses of clavulanic acid producing Streptomyces species provides insight into specialized metabolism and evolution of beta-lactam biosynthetic gene clusters.</title>
        <authorList>
            <person name="Moore M.A."/>
            <person name="Cruz-Morales P."/>
            <person name="Barona Gomez F."/>
            <person name="Kapil T."/>
        </authorList>
    </citation>
    <scope>NUCLEOTIDE SEQUENCE [LARGE SCALE GENOMIC DNA]</scope>
    <source>
        <strain evidence="2 3">NRRL 5741</strain>
    </source>
</reference>
<dbReference type="RefSeq" id="WP_153522173.1">
    <property type="nucleotide sequence ID" value="NZ_JBEPDZ010000044.1"/>
</dbReference>
<organism evidence="2 3">
    <name type="scientific">Streptomyces jumonjinensis</name>
    <dbReference type="NCBI Taxonomy" id="1945"/>
    <lineage>
        <taxon>Bacteria</taxon>
        <taxon>Bacillati</taxon>
        <taxon>Actinomycetota</taxon>
        <taxon>Actinomycetes</taxon>
        <taxon>Kitasatosporales</taxon>
        <taxon>Streptomycetaceae</taxon>
        <taxon>Streptomyces</taxon>
    </lineage>
</organism>
<name>A0A646KE40_STRJU</name>